<keyword evidence="5" id="KW-0547">Nucleotide-binding</keyword>
<sequence>MAQSNKTVGIDIYYNKSKIKWVVLVVSVLISAGSIFYTDVLVDQLKERERQQIELFAKALQYTIQEDLDRNILFVSDILVQNHSIPTILVSEEGQIINWRNVEVDSSLSTYEQNKVLQKELNRMAETYEPIEVIDRDKITGEVYYINYVYYRNSFLLTQLIYYPYVQLSLIAIFAFIVYLIFNYSKAAEQNRVWVGLAKETAHQLGTPISSLMAWVEYFRDQADIKDKQLFDELDKDIKKLQVITERFSNIGSVPVLSEEKIDELIKNIIDYLKPRISPKVHMSVDSLTPGITAKVNPPLFEWVIENLCKNAVDAMGGSGSIDIFILKGSEHRVFIDISDTGKGIPKSKIRQVFNPGFTTKKRGWGLGLTLAKRIIDVYHQGKIFVKSSEEGQGTTFRIILPTE</sequence>
<dbReference type="PROSITE" id="PS50109">
    <property type="entry name" value="HIS_KIN"/>
    <property type="match status" value="1"/>
</dbReference>
<name>L8JTU8_9BACT</name>
<dbReference type="AlphaFoldDB" id="L8JTU8"/>
<feature type="transmembrane region" description="Helical" evidence="9">
    <location>
        <begin position="21"/>
        <end position="38"/>
    </location>
</feature>
<evidence type="ECO:0000256" key="3">
    <source>
        <dbReference type="ARBA" id="ARBA00022553"/>
    </source>
</evidence>
<dbReference type="InterPro" id="IPR036890">
    <property type="entry name" value="HATPase_C_sf"/>
</dbReference>
<keyword evidence="9" id="KW-1133">Transmembrane helix</keyword>
<keyword evidence="12" id="KW-1185">Reference proteome</keyword>
<dbReference type="EC" id="2.7.13.3" evidence="2"/>
<dbReference type="InterPro" id="IPR004358">
    <property type="entry name" value="Sig_transdc_His_kin-like_C"/>
</dbReference>
<dbReference type="OrthoDB" id="1931120at2"/>
<keyword evidence="6 11" id="KW-0418">Kinase</keyword>
<keyword evidence="8" id="KW-0902">Two-component regulatory system</keyword>
<dbReference type="Pfam" id="PF02518">
    <property type="entry name" value="HATPase_c"/>
    <property type="match status" value="1"/>
</dbReference>
<dbReference type="STRING" id="1237149.C900_03247"/>
<dbReference type="GO" id="GO:0005524">
    <property type="term" value="F:ATP binding"/>
    <property type="evidence" value="ECO:0007669"/>
    <property type="project" value="UniProtKB-KW"/>
</dbReference>
<evidence type="ECO:0000313" key="12">
    <source>
        <dbReference type="Proteomes" id="UP000011135"/>
    </source>
</evidence>
<keyword evidence="7" id="KW-0067">ATP-binding</keyword>
<evidence type="ECO:0000259" key="10">
    <source>
        <dbReference type="PROSITE" id="PS50109"/>
    </source>
</evidence>
<feature type="transmembrane region" description="Helical" evidence="9">
    <location>
        <begin position="160"/>
        <end position="182"/>
    </location>
</feature>
<evidence type="ECO:0000256" key="7">
    <source>
        <dbReference type="ARBA" id="ARBA00022840"/>
    </source>
</evidence>
<dbReference type="GO" id="GO:0004673">
    <property type="term" value="F:protein histidine kinase activity"/>
    <property type="evidence" value="ECO:0007669"/>
    <property type="project" value="UniProtKB-EC"/>
</dbReference>
<comment type="catalytic activity">
    <reaction evidence="1">
        <text>ATP + protein L-histidine = ADP + protein N-phospho-L-histidine.</text>
        <dbReference type="EC" id="2.7.13.3"/>
    </reaction>
</comment>
<dbReference type="SUPFAM" id="SSF55874">
    <property type="entry name" value="ATPase domain of HSP90 chaperone/DNA topoisomerase II/histidine kinase"/>
    <property type="match status" value="1"/>
</dbReference>
<dbReference type="EMBL" id="AMZN01000047">
    <property type="protein sequence ID" value="ELR70964.1"/>
    <property type="molecule type" value="Genomic_DNA"/>
</dbReference>
<feature type="domain" description="Histidine kinase" evidence="10">
    <location>
        <begin position="200"/>
        <end position="404"/>
    </location>
</feature>
<reference evidence="11 12" key="1">
    <citation type="submission" date="2012-12" db="EMBL/GenBank/DDBJ databases">
        <title>Genome assembly of Fulvivirga imtechensis AK7.</title>
        <authorList>
            <person name="Nupur N."/>
            <person name="Khatri I."/>
            <person name="Kumar R."/>
            <person name="Subramanian S."/>
            <person name="Pinnaka A."/>
        </authorList>
    </citation>
    <scope>NUCLEOTIDE SEQUENCE [LARGE SCALE GENOMIC DNA]</scope>
    <source>
        <strain evidence="11 12">AK7</strain>
    </source>
</reference>
<evidence type="ECO:0000256" key="9">
    <source>
        <dbReference type="SAM" id="Phobius"/>
    </source>
</evidence>
<protein>
    <recommendedName>
        <fullName evidence="2">histidine kinase</fullName>
        <ecNumber evidence="2">2.7.13.3</ecNumber>
    </recommendedName>
</protein>
<dbReference type="RefSeq" id="WP_009580611.1">
    <property type="nucleotide sequence ID" value="NZ_AMZN01000047.1"/>
</dbReference>
<dbReference type="PANTHER" id="PTHR43065:SF10">
    <property type="entry name" value="PEROXIDE STRESS-ACTIVATED HISTIDINE KINASE MAK3"/>
    <property type="match status" value="1"/>
</dbReference>
<proteinExistence type="predicted"/>
<gene>
    <name evidence="11" type="ORF">C900_03247</name>
</gene>
<dbReference type="eggNOG" id="COG4191">
    <property type="taxonomic scope" value="Bacteria"/>
</dbReference>
<dbReference type="SMART" id="SM00387">
    <property type="entry name" value="HATPase_c"/>
    <property type="match status" value="1"/>
</dbReference>
<keyword evidence="9" id="KW-0812">Transmembrane</keyword>
<keyword evidence="3" id="KW-0597">Phosphoprotein</keyword>
<dbReference type="PANTHER" id="PTHR43065">
    <property type="entry name" value="SENSOR HISTIDINE KINASE"/>
    <property type="match status" value="1"/>
</dbReference>
<comment type="caution">
    <text evidence="11">The sequence shown here is derived from an EMBL/GenBank/DDBJ whole genome shotgun (WGS) entry which is preliminary data.</text>
</comment>
<accession>L8JTU8</accession>
<evidence type="ECO:0000256" key="2">
    <source>
        <dbReference type="ARBA" id="ARBA00012438"/>
    </source>
</evidence>
<dbReference type="GO" id="GO:0000160">
    <property type="term" value="P:phosphorelay signal transduction system"/>
    <property type="evidence" value="ECO:0007669"/>
    <property type="project" value="UniProtKB-KW"/>
</dbReference>
<dbReference type="PRINTS" id="PR00344">
    <property type="entry name" value="BCTRLSENSOR"/>
</dbReference>
<dbReference type="Gene3D" id="3.30.565.10">
    <property type="entry name" value="Histidine kinase-like ATPase, C-terminal domain"/>
    <property type="match status" value="1"/>
</dbReference>
<dbReference type="PATRIC" id="fig|1237149.3.peg.3007"/>
<dbReference type="InterPro" id="IPR003594">
    <property type="entry name" value="HATPase_dom"/>
</dbReference>
<organism evidence="11 12">
    <name type="scientific">Fulvivirga imtechensis AK7</name>
    <dbReference type="NCBI Taxonomy" id="1237149"/>
    <lineage>
        <taxon>Bacteria</taxon>
        <taxon>Pseudomonadati</taxon>
        <taxon>Bacteroidota</taxon>
        <taxon>Cytophagia</taxon>
        <taxon>Cytophagales</taxon>
        <taxon>Fulvivirgaceae</taxon>
        <taxon>Fulvivirga</taxon>
    </lineage>
</organism>
<evidence type="ECO:0000256" key="8">
    <source>
        <dbReference type="ARBA" id="ARBA00023012"/>
    </source>
</evidence>
<keyword evidence="9" id="KW-0472">Membrane</keyword>
<keyword evidence="4" id="KW-0808">Transferase</keyword>
<dbReference type="InterPro" id="IPR005467">
    <property type="entry name" value="His_kinase_dom"/>
</dbReference>
<dbReference type="Proteomes" id="UP000011135">
    <property type="component" value="Unassembled WGS sequence"/>
</dbReference>
<evidence type="ECO:0000256" key="6">
    <source>
        <dbReference type="ARBA" id="ARBA00022777"/>
    </source>
</evidence>
<evidence type="ECO:0000256" key="1">
    <source>
        <dbReference type="ARBA" id="ARBA00000085"/>
    </source>
</evidence>
<evidence type="ECO:0000256" key="4">
    <source>
        <dbReference type="ARBA" id="ARBA00022679"/>
    </source>
</evidence>
<evidence type="ECO:0000256" key="5">
    <source>
        <dbReference type="ARBA" id="ARBA00022741"/>
    </source>
</evidence>
<evidence type="ECO:0000313" key="11">
    <source>
        <dbReference type="EMBL" id="ELR70964.1"/>
    </source>
</evidence>